<dbReference type="PATRIC" id="fig|1385369.3.peg.6386"/>
<dbReference type="OrthoDB" id="9761056at2"/>
<feature type="transmembrane region" description="Helical" evidence="8">
    <location>
        <begin position="310"/>
        <end position="329"/>
    </location>
</feature>
<dbReference type="Proteomes" id="UP000019486">
    <property type="component" value="Unassembled WGS sequence"/>
</dbReference>
<reference evidence="9 10" key="1">
    <citation type="submission" date="2013-08" db="EMBL/GenBank/DDBJ databases">
        <title>The genome sequence of Skermanella stibiiresistens.</title>
        <authorList>
            <person name="Zhu W."/>
            <person name="Wang G."/>
        </authorList>
    </citation>
    <scope>NUCLEOTIDE SEQUENCE [LARGE SCALE GENOMIC DNA]</scope>
    <source>
        <strain evidence="9 10">SB22</strain>
    </source>
</reference>
<sequence>MQPWMQIYDPAGNLWVSSLIAALPIIFFFVALAVLRMKGHIAATITVALALAVAILFYGMPVGQALASAGYGFVYGLWPIAWIILTAVFLYKVTVKTGQFDIIRSSILSITEDQRIQMLLVGFSFGAFLEGAAGFGAPVAITAALLVGLGFNPLYAAGLCLIANTAPVAFGAMGIPMIVAGQVTGLEAFKIGQMAGRQLPLLAVFVPFWIVFIMDGVRGVRETWPAILVAGSTFAFGVYFTSNFIGPELPDITSALISLVSLTLFLKVWKPKRIFRFADQATTKVPTTKAPAAVATRPAADYTGAQVMKAWSPFVVLTVIVTVWSLAPFKAAFAKTGAFASTVLYFPIDGLDKLVTKVAPIVTSPKPYDAIYKLDLVSATGTAILLTALVSIVFLRMRPATALATFGETVMELRRPIYSIGMVLAFAFVANYSGLSSTLALLLAGTGKAFPFFSPVLGWLGVFLTGSDTSSNALFGALQATTAQQLGLSDILMVTANTTGGVTGKMISPQSIAVACAAVGLVGRESDLFRFTLKHSLFFVTIIGVITVLQAYVLTWMIP</sequence>
<feature type="transmembrane region" description="Helical" evidence="8">
    <location>
        <begin position="116"/>
        <end position="149"/>
    </location>
</feature>
<evidence type="ECO:0000256" key="5">
    <source>
        <dbReference type="ARBA" id="ARBA00022692"/>
    </source>
</evidence>
<comment type="function">
    <text evidence="8">Uptake of L-lactate across the membrane. Can also transport D-lactate and glycolate.</text>
</comment>
<evidence type="ECO:0000313" key="9">
    <source>
        <dbReference type="EMBL" id="EWY36637.1"/>
    </source>
</evidence>
<keyword evidence="7 8" id="KW-0472">Membrane</keyword>
<evidence type="ECO:0000256" key="7">
    <source>
        <dbReference type="ARBA" id="ARBA00023136"/>
    </source>
</evidence>
<dbReference type="NCBIfam" id="TIGR00795">
    <property type="entry name" value="lctP"/>
    <property type="match status" value="1"/>
</dbReference>
<dbReference type="RefSeq" id="WP_037460361.1">
    <property type="nucleotide sequence ID" value="NZ_AVFL01000039.1"/>
</dbReference>
<dbReference type="NCBIfam" id="NF007740">
    <property type="entry name" value="PRK10420.1"/>
    <property type="match status" value="1"/>
</dbReference>
<comment type="similarity">
    <text evidence="2 8">Belongs to the lactate permease family.</text>
</comment>
<keyword evidence="3 8" id="KW-0813">Transport</keyword>
<keyword evidence="10" id="KW-1185">Reference proteome</keyword>
<feature type="transmembrane region" description="Helical" evidence="8">
    <location>
        <begin position="537"/>
        <end position="558"/>
    </location>
</feature>
<evidence type="ECO:0000256" key="2">
    <source>
        <dbReference type="ARBA" id="ARBA00010100"/>
    </source>
</evidence>
<feature type="transmembrane region" description="Helical" evidence="8">
    <location>
        <begin position="223"/>
        <end position="240"/>
    </location>
</feature>
<evidence type="ECO:0000256" key="8">
    <source>
        <dbReference type="RuleBase" id="RU365092"/>
    </source>
</evidence>
<accession>W9GW33</accession>
<comment type="caution">
    <text evidence="9">The sequence shown here is derived from an EMBL/GenBank/DDBJ whole genome shotgun (WGS) entry which is preliminary data.</text>
</comment>
<feature type="transmembrane region" description="Helical" evidence="8">
    <location>
        <begin position="155"/>
        <end position="179"/>
    </location>
</feature>
<keyword evidence="8" id="KW-0997">Cell inner membrane</keyword>
<evidence type="ECO:0000256" key="4">
    <source>
        <dbReference type="ARBA" id="ARBA00022475"/>
    </source>
</evidence>
<evidence type="ECO:0000256" key="1">
    <source>
        <dbReference type="ARBA" id="ARBA00004651"/>
    </source>
</evidence>
<feature type="transmembrane region" description="Helical" evidence="8">
    <location>
        <begin position="252"/>
        <end position="269"/>
    </location>
</feature>
<evidence type="ECO:0000256" key="3">
    <source>
        <dbReference type="ARBA" id="ARBA00022448"/>
    </source>
</evidence>
<feature type="transmembrane region" description="Helical" evidence="8">
    <location>
        <begin position="376"/>
        <end position="397"/>
    </location>
</feature>
<keyword evidence="5 8" id="KW-0812">Transmembrane</keyword>
<protein>
    <recommendedName>
        <fullName evidence="8">L-lactate permease</fullName>
    </recommendedName>
</protein>
<feature type="transmembrane region" description="Helical" evidence="8">
    <location>
        <begin position="72"/>
        <end position="95"/>
    </location>
</feature>
<feature type="transmembrane region" description="Helical" evidence="8">
    <location>
        <begin position="417"/>
        <end position="444"/>
    </location>
</feature>
<dbReference type="PANTHER" id="PTHR30003">
    <property type="entry name" value="L-LACTATE PERMEASE"/>
    <property type="match status" value="1"/>
</dbReference>
<feature type="transmembrane region" description="Helical" evidence="8">
    <location>
        <begin position="41"/>
        <end position="60"/>
    </location>
</feature>
<dbReference type="Pfam" id="PF02652">
    <property type="entry name" value="Lactate_perm"/>
    <property type="match status" value="1"/>
</dbReference>
<dbReference type="EMBL" id="AVFL01000039">
    <property type="protein sequence ID" value="EWY36637.1"/>
    <property type="molecule type" value="Genomic_DNA"/>
</dbReference>
<evidence type="ECO:0000313" key="10">
    <source>
        <dbReference type="Proteomes" id="UP000019486"/>
    </source>
</evidence>
<name>W9GW33_9PROT</name>
<gene>
    <name evidence="9" type="ORF">N825_09960</name>
</gene>
<comment type="subcellular location">
    <subcellularLocation>
        <location evidence="8">Cell inner membrane</location>
        <topology evidence="8">Multi-pass membrane protein</topology>
    </subcellularLocation>
    <subcellularLocation>
        <location evidence="1">Cell membrane</location>
        <topology evidence="1">Multi-pass membrane protein</topology>
    </subcellularLocation>
</comment>
<dbReference type="GO" id="GO:0015129">
    <property type="term" value="F:lactate transmembrane transporter activity"/>
    <property type="evidence" value="ECO:0007669"/>
    <property type="project" value="UniProtKB-UniRule"/>
</dbReference>
<dbReference type="STRING" id="1385369.N825_09960"/>
<proteinExistence type="inferred from homology"/>
<organism evidence="9 10">
    <name type="scientific">Skermanella stibiiresistens SB22</name>
    <dbReference type="NCBI Taxonomy" id="1385369"/>
    <lineage>
        <taxon>Bacteria</taxon>
        <taxon>Pseudomonadati</taxon>
        <taxon>Pseudomonadota</taxon>
        <taxon>Alphaproteobacteria</taxon>
        <taxon>Rhodospirillales</taxon>
        <taxon>Azospirillaceae</taxon>
        <taxon>Skermanella</taxon>
    </lineage>
</organism>
<keyword evidence="4" id="KW-1003">Cell membrane</keyword>
<dbReference type="AlphaFoldDB" id="W9GW33"/>
<dbReference type="PANTHER" id="PTHR30003:SF0">
    <property type="entry name" value="GLYCOLATE PERMEASE GLCA-RELATED"/>
    <property type="match status" value="1"/>
</dbReference>
<dbReference type="InterPro" id="IPR003804">
    <property type="entry name" value="Lactate_perm"/>
</dbReference>
<feature type="transmembrane region" description="Helical" evidence="8">
    <location>
        <begin position="199"/>
        <end position="217"/>
    </location>
</feature>
<dbReference type="GO" id="GO:0005886">
    <property type="term" value="C:plasma membrane"/>
    <property type="evidence" value="ECO:0007669"/>
    <property type="project" value="UniProtKB-SubCell"/>
</dbReference>
<feature type="transmembrane region" description="Helical" evidence="8">
    <location>
        <begin position="12"/>
        <end position="34"/>
    </location>
</feature>
<dbReference type="GO" id="GO:0015295">
    <property type="term" value="F:solute:proton symporter activity"/>
    <property type="evidence" value="ECO:0007669"/>
    <property type="project" value="TreeGrafter"/>
</dbReference>
<keyword evidence="6 8" id="KW-1133">Transmembrane helix</keyword>
<evidence type="ECO:0000256" key="6">
    <source>
        <dbReference type="ARBA" id="ARBA00022989"/>
    </source>
</evidence>